<dbReference type="Pfam" id="PF01769">
    <property type="entry name" value="MgtE"/>
    <property type="match status" value="1"/>
</dbReference>
<keyword evidence="5 9" id="KW-0460">Magnesium</keyword>
<evidence type="ECO:0000256" key="1">
    <source>
        <dbReference type="ARBA" id="ARBA00004141"/>
    </source>
</evidence>
<dbReference type="Pfam" id="PF03448">
    <property type="entry name" value="MgtE_N"/>
    <property type="match status" value="1"/>
</dbReference>
<organism evidence="11 12">
    <name type="scientific">Caulobacter ginsengisoli</name>
    <dbReference type="NCBI Taxonomy" id="400775"/>
    <lineage>
        <taxon>Bacteria</taxon>
        <taxon>Pseudomonadati</taxon>
        <taxon>Pseudomonadota</taxon>
        <taxon>Alphaproteobacteria</taxon>
        <taxon>Caulobacterales</taxon>
        <taxon>Caulobacteraceae</taxon>
        <taxon>Caulobacter</taxon>
    </lineage>
</organism>
<dbReference type="EMBL" id="JAUSVS010000001">
    <property type="protein sequence ID" value="MDQ0462805.1"/>
    <property type="molecule type" value="Genomic_DNA"/>
</dbReference>
<comment type="similarity">
    <text evidence="2 9">Belongs to the SLC41A transporter family.</text>
</comment>
<keyword evidence="7 9" id="KW-0472">Membrane</keyword>
<comment type="function">
    <text evidence="9">Acts as a magnesium transporter.</text>
</comment>
<reference evidence="11 12" key="1">
    <citation type="submission" date="2023-07" db="EMBL/GenBank/DDBJ databases">
        <title>Genomic Encyclopedia of Type Strains, Phase IV (KMG-IV): sequencing the most valuable type-strain genomes for metagenomic binning, comparative biology and taxonomic classification.</title>
        <authorList>
            <person name="Goeker M."/>
        </authorList>
    </citation>
    <scope>NUCLEOTIDE SEQUENCE [LARGE SCALE GENOMIC DNA]</scope>
    <source>
        <strain evidence="11 12">DSM 18695</strain>
    </source>
</reference>
<evidence type="ECO:0000256" key="6">
    <source>
        <dbReference type="ARBA" id="ARBA00022989"/>
    </source>
</evidence>
<keyword evidence="12" id="KW-1185">Reference proteome</keyword>
<dbReference type="Gene3D" id="3.10.580.10">
    <property type="entry name" value="CBS-domain"/>
    <property type="match status" value="1"/>
</dbReference>
<feature type="transmembrane region" description="Helical" evidence="9">
    <location>
        <begin position="390"/>
        <end position="411"/>
    </location>
</feature>
<evidence type="ECO:0000256" key="8">
    <source>
        <dbReference type="PROSITE-ProRule" id="PRU00703"/>
    </source>
</evidence>
<evidence type="ECO:0000256" key="3">
    <source>
        <dbReference type="ARBA" id="ARBA00022448"/>
    </source>
</evidence>
<evidence type="ECO:0000256" key="7">
    <source>
        <dbReference type="ARBA" id="ARBA00023136"/>
    </source>
</evidence>
<dbReference type="Gene3D" id="1.10.357.20">
    <property type="entry name" value="SLC41 divalent cation transporters, integral membrane domain"/>
    <property type="match status" value="1"/>
</dbReference>
<comment type="subcellular location">
    <subcellularLocation>
        <location evidence="9">Cell membrane</location>
        <topology evidence="9">Multi-pass membrane protein</topology>
    </subcellularLocation>
    <subcellularLocation>
        <location evidence="1">Membrane</location>
        <topology evidence="1">Multi-pass membrane protein</topology>
    </subcellularLocation>
</comment>
<dbReference type="SMART" id="SM00924">
    <property type="entry name" value="MgtE_N"/>
    <property type="match status" value="1"/>
</dbReference>
<evidence type="ECO:0000259" key="10">
    <source>
        <dbReference type="PROSITE" id="PS51371"/>
    </source>
</evidence>
<dbReference type="Pfam" id="PF00571">
    <property type="entry name" value="CBS"/>
    <property type="match status" value="1"/>
</dbReference>
<feature type="transmembrane region" description="Helical" evidence="9">
    <location>
        <begin position="454"/>
        <end position="477"/>
    </location>
</feature>
<keyword evidence="6 9" id="KW-1133">Transmembrane helix</keyword>
<feature type="transmembrane region" description="Helical" evidence="9">
    <location>
        <begin position="418"/>
        <end position="442"/>
    </location>
</feature>
<dbReference type="PANTHER" id="PTHR43773">
    <property type="entry name" value="MAGNESIUM TRANSPORTER MGTE"/>
    <property type="match status" value="1"/>
</dbReference>
<keyword evidence="3 9" id="KW-0813">Transport</keyword>
<dbReference type="CDD" id="cd04606">
    <property type="entry name" value="CBS_pair_Mg_transporter"/>
    <property type="match status" value="1"/>
</dbReference>
<comment type="subunit">
    <text evidence="9">Homodimer.</text>
</comment>
<dbReference type="SUPFAM" id="SSF54631">
    <property type="entry name" value="CBS-domain pair"/>
    <property type="match status" value="1"/>
</dbReference>
<dbReference type="InterPro" id="IPR046342">
    <property type="entry name" value="CBS_dom_sf"/>
</dbReference>
<protein>
    <recommendedName>
        <fullName evidence="9">Magnesium transporter MgtE</fullName>
    </recommendedName>
</protein>
<dbReference type="PANTHER" id="PTHR43773:SF1">
    <property type="entry name" value="MAGNESIUM TRANSPORTER MGTE"/>
    <property type="match status" value="1"/>
</dbReference>
<dbReference type="InterPro" id="IPR006667">
    <property type="entry name" value="SLC41_membr_dom"/>
</dbReference>
<dbReference type="Proteomes" id="UP001228905">
    <property type="component" value="Unassembled WGS sequence"/>
</dbReference>
<feature type="transmembrane region" description="Helical" evidence="9">
    <location>
        <begin position="342"/>
        <end position="370"/>
    </location>
</feature>
<evidence type="ECO:0000256" key="2">
    <source>
        <dbReference type="ARBA" id="ARBA00009749"/>
    </source>
</evidence>
<keyword evidence="8" id="KW-0129">CBS domain</keyword>
<feature type="transmembrane region" description="Helical" evidence="9">
    <location>
        <begin position="315"/>
        <end position="335"/>
    </location>
</feature>
<dbReference type="PROSITE" id="PS51371">
    <property type="entry name" value="CBS"/>
    <property type="match status" value="1"/>
</dbReference>
<evidence type="ECO:0000313" key="11">
    <source>
        <dbReference type="EMBL" id="MDQ0462805.1"/>
    </source>
</evidence>
<dbReference type="InterPro" id="IPR036739">
    <property type="entry name" value="SLC41_membr_dom_sf"/>
</dbReference>
<evidence type="ECO:0000256" key="9">
    <source>
        <dbReference type="RuleBase" id="RU362011"/>
    </source>
</evidence>
<accession>A0ABU0ILB4</accession>
<feature type="domain" description="CBS" evidence="10">
    <location>
        <begin position="234"/>
        <end position="290"/>
    </location>
</feature>
<dbReference type="NCBIfam" id="TIGR00400">
    <property type="entry name" value="mgtE"/>
    <property type="match status" value="1"/>
</dbReference>
<evidence type="ECO:0000256" key="4">
    <source>
        <dbReference type="ARBA" id="ARBA00022692"/>
    </source>
</evidence>
<sequence>MTREPADLTEDILKKPVPAPEVEDLEDLALGDDYALNPDYVEMVVDAADRGDSERLGELVSALRSEDVADLMGFLTADYREQVIPHLDPEALAEVLSELETSLREEILEAMHPATLAKALEELDSDDAADLVDDLEDDKRAAVLAAMDETDRAAIETSLAYEDETAGRLMQREVLAAPQFWTVGQAIDHVRTAGDDIPELFFDIYVVDPGYKPVGAVPVSHLLRARREVSLAEIMEEVSEIPVDMDQEEVAYIFDKYHLISAPVVDPGGRLVGQITVDDIVGVIQEEADEDVLALAGVSDAGRDAGVFDVVRSRLPWLVVNLVTEALAVTVIGAFQAEITKLAVLAVLMPIVASLGGNAGTQTLAVAVRALANNELNAANAFRIVGREMFVGLLNGGAVGAVMAVAVWVIFKDATLCLVIALALIINIFVASVAGILAPLTLEKLGRDPAVSSSVFVTFVTDFTGFFSFLGLAALILL</sequence>
<dbReference type="SUPFAM" id="SSF161093">
    <property type="entry name" value="MgtE membrane domain-like"/>
    <property type="match status" value="1"/>
</dbReference>
<dbReference type="InterPro" id="IPR038076">
    <property type="entry name" value="MgtE_N_sf"/>
</dbReference>
<gene>
    <name evidence="11" type="ORF">QO010_000553</name>
</gene>
<dbReference type="InterPro" id="IPR006669">
    <property type="entry name" value="MgtE_transporter"/>
</dbReference>
<name>A0ABU0ILB4_9CAUL</name>
<proteinExistence type="inferred from homology"/>
<keyword evidence="4 9" id="KW-0812">Transmembrane</keyword>
<dbReference type="InterPro" id="IPR000644">
    <property type="entry name" value="CBS_dom"/>
</dbReference>
<dbReference type="SMART" id="SM00116">
    <property type="entry name" value="CBS"/>
    <property type="match status" value="1"/>
</dbReference>
<dbReference type="SUPFAM" id="SSF158791">
    <property type="entry name" value="MgtE N-terminal domain-like"/>
    <property type="match status" value="1"/>
</dbReference>
<dbReference type="RefSeq" id="WP_307345665.1">
    <property type="nucleotide sequence ID" value="NZ_JAUSVS010000001.1"/>
</dbReference>
<dbReference type="Gene3D" id="1.25.60.10">
    <property type="entry name" value="MgtE N-terminal domain-like"/>
    <property type="match status" value="1"/>
</dbReference>
<keyword evidence="9" id="KW-1003">Cell membrane</keyword>
<evidence type="ECO:0000256" key="5">
    <source>
        <dbReference type="ARBA" id="ARBA00022842"/>
    </source>
</evidence>
<keyword evidence="9" id="KW-0479">Metal-binding</keyword>
<comment type="caution">
    <text evidence="11">The sequence shown here is derived from an EMBL/GenBank/DDBJ whole genome shotgun (WGS) entry which is preliminary data.</text>
</comment>
<dbReference type="InterPro" id="IPR006668">
    <property type="entry name" value="Mg_transptr_MgtE_intracell_dom"/>
</dbReference>
<evidence type="ECO:0000313" key="12">
    <source>
        <dbReference type="Proteomes" id="UP001228905"/>
    </source>
</evidence>